<evidence type="ECO:0000256" key="1">
    <source>
        <dbReference type="SAM" id="SignalP"/>
    </source>
</evidence>
<dbReference type="KEGG" id="anh:A6F65_01865"/>
<dbReference type="EMBL" id="CP016545">
    <property type="protein sequence ID" value="ANU08160.1"/>
    <property type="molecule type" value="Genomic_DNA"/>
</dbReference>
<name>A0A1C7D9J8_9SPHN</name>
<dbReference type="AlphaFoldDB" id="A0A1C7D9J8"/>
<evidence type="ECO:0000313" key="3">
    <source>
        <dbReference type="Proteomes" id="UP000092698"/>
    </source>
</evidence>
<organism evidence="2 3">
    <name type="scientific">Paraurantiacibacter namhicola</name>
    <dbReference type="NCBI Taxonomy" id="645517"/>
    <lineage>
        <taxon>Bacteria</taxon>
        <taxon>Pseudomonadati</taxon>
        <taxon>Pseudomonadota</taxon>
        <taxon>Alphaproteobacteria</taxon>
        <taxon>Sphingomonadales</taxon>
        <taxon>Erythrobacteraceae</taxon>
        <taxon>Paraurantiacibacter</taxon>
    </lineage>
</organism>
<accession>A0A1C7D9J8</accession>
<dbReference type="PATRIC" id="fig|645517.4.peg.1852"/>
<keyword evidence="1" id="KW-0732">Signal</keyword>
<dbReference type="RefSeq" id="WP_237164801.1">
    <property type="nucleotide sequence ID" value="NZ_CP016545.1"/>
</dbReference>
<sequence length="178" mass="19194">MFEMPMLALALALQAAPAGAPPPACDTQAHAAFDFWIGEWTVTPQGSDAPIAHSKVERLYNGCAIRENWMPFNGQDGGSLNALDPQTGRWHQTWIGSAPGRVEFVGGSAEEGRMVLTGNWPSPAAPHQLIRMTYTLQDDGSVRQFGEASLDHGVTWSTAFDLVYRPRKAAVSGRGASQ</sequence>
<keyword evidence="3" id="KW-1185">Reference proteome</keyword>
<feature type="signal peptide" evidence="1">
    <location>
        <begin position="1"/>
        <end position="20"/>
    </location>
</feature>
<dbReference type="STRING" id="645517.A6F65_01865"/>
<feature type="chain" id="PRO_5008884496" description="DUF1579 domain-containing protein" evidence="1">
    <location>
        <begin position="21"/>
        <end position="178"/>
    </location>
</feature>
<evidence type="ECO:0000313" key="2">
    <source>
        <dbReference type="EMBL" id="ANU08160.1"/>
    </source>
</evidence>
<gene>
    <name evidence="2" type="ORF">A6F65_01865</name>
</gene>
<proteinExistence type="predicted"/>
<dbReference type="Proteomes" id="UP000092698">
    <property type="component" value="Chromosome"/>
</dbReference>
<protein>
    <recommendedName>
        <fullName evidence="4">DUF1579 domain-containing protein</fullName>
    </recommendedName>
</protein>
<reference evidence="2 3" key="1">
    <citation type="submission" date="2016-07" db="EMBL/GenBank/DDBJ databases">
        <title>Complete genome sequence of Altererythrobacter namhicola JCM 16345T, containing esterase-encoding genes.</title>
        <authorList>
            <person name="Cheng H."/>
            <person name="Wu Y.-H."/>
            <person name="Jian S.-L."/>
            <person name="Huo Y.-Y."/>
            <person name="Wang C.-S."/>
            <person name="Xu X.-W."/>
        </authorList>
    </citation>
    <scope>NUCLEOTIDE SEQUENCE [LARGE SCALE GENOMIC DNA]</scope>
    <source>
        <strain evidence="2 3">JCM 16345</strain>
    </source>
</reference>
<evidence type="ECO:0008006" key="4">
    <source>
        <dbReference type="Google" id="ProtNLM"/>
    </source>
</evidence>